<evidence type="ECO:0000313" key="3">
    <source>
        <dbReference type="Proteomes" id="UP000055024"/>
    </source>
</evidence>
<organism evidence="2 3">
    <name type="scientific">Trichinella zimbabwensis</name>
    <dbReference type="NCBI Taxonomy" id="268475"/>
    <lineage>
        <taxon>Eukaryota</taxon>
        <taxon>Metazoa</taxon>
        <taxon>Ecdysozoa</taxon>
        <taxon>Nematoda</taxon>
        <taxon>Enoplea</taxon>
        <taxon>Dorylaimia</taxon>
        <taxon>Trichinellida</taxon>
        <taxon>Trichinellidae</taxon>
        <taxon>Trichinella</taxon>
    </lineage>
</organism>
<proteinExistence type="predicted"/>
<keyword evidence="3" id="KW-1185">Reference proteome</keyword>
<feature type="domain" description="Reverse transcriptase Ty1/copia-type" evidence="1">
    <location>
        <begin position="47"/>
        <end position="194"/>
    </location>
</feature>
<dbReference type="STRING" id="268475.A0A0V1GUM5"/>
<protein>
    <submittedName>
        <fullName evidence="2">Retrovirus-related Pol polyprotein from transposon TNT 1-94</fullName>
    </submittedName>
</protein>
<dbReference type="Proteomes" id="UP000055024">
    <property type="component" value="Unassembled WGS sequence"/>
</dbReference>
<sequence length="206" mass="23640">MKIELLGKENYDTKKLQAQAILDKNDLWEFVSRPRKHKFIADGSIKPQKAWLVAKEFLQIPNVDFRETYAPVTRLSFINKILSVSANYGLTAHKLDFMYANVDEETEEEIYMEILEKLVEVLKCTKMKPNLDRKVCRIKEAYGLKAPSCDPTVYFERQGTEMTVAAIYGDEVIIASNNTGRLNQLKENLAKSKTYGFLSIISISFI</sequence>
<gene>
    <name evidence="2" type="ORF">T11_13532</name>
</gene>
<accession>A0A0V1GUM5</accession>
<comment type="caution">
    <text evidence="2">The sequence shown here is derived from an EMBL/GenBank/DDBJ whole genome shotgun (WGS) entry which is preliminary data.</text>
</comment>
<dbReference type="Pfam" id="PF07727">
    <property type="entry name" value="RVT_2"/>
    <property type="match status" value="1"/>
</dbReference>
<dbReference type="OrthoDB" id="7553184at2759"/>
<dbReference type="EMBL" id="JYDP01000280">
    <property type="protein sequence ID" value="KRZ01540.1"/>
    <property type="molecule type" value="Genomic_DNA"/>
</dbReference>
<name>A0A0V1GUM5_9BILA</name>
<dbReference type="AlphaFoldDB" id="A0A0V1GUM5"/>
<dbReference type="InterPro" id="IPR013103">
    <property type="entry name" value="RVT_2"/>
</dbReference>
<evidence type="ECO:0000259" key="1">
    <source>
        <dbReference type="Pfam" id="PF07727"/>
    </source>
</evidence>
<evidence type="ECO:0000313" key="2">
    <source>
        <dbReference type="EMBL" id="KRZ01540.1"/>
    </source>
</evidence>
<reference evidence="2 3" key="1">
    <citation type="submission" date="2015-01" db="EMBL/GenBank/DDBJ databases">
        <title>Evolution of Trichinella species and genotypes.</title>
        <authorList>
            <person name="Korhonen P.K."/>
            <person name="Edoardo P."/>
            <person name="Giuseppe L.R."/>
            <person name="Gasser R.B."/>
        </authorList>
    </citation>
    <scope>NUCLEOTIDE SEQUENCE [LARGE SCALE GENOMIC DNA]</scope>
    <source>
        <strain evidence="2">ISS1029</strain>
    </source>
</reference>